<reference evidence="8 9" key="1">
    <citation type="submission" date="2024-02" db="EMBL/GenBank/DDBJ databases">
        <authorList>
            <person name="Daric V."/>
            <person name="Darras S."/>
        </authorList>
    </citation>
    <scope>NUCLEOTIDE SEQUENCE [LARGE SCALE GENOMIC DNA]</scope>
</reference>
<dbReference type="PANTHER" id="PTHR48067:SF1">
    <property type="entry name" value="GPI-ANCHOR TRANSAMIDASE"/>
    <property type="match status" value="1"/>
</dbReference>
<comment type="subunit">
    <text evidence="7">Heteropentamer. Part of the GPI-anchor transamidase complex, consisting of PIGK, PIGT, PIGS, PIGU and GAA1. Interacts with GPAA1. Interacts with PIGT; this interaction, via a disulfide link, stabilizes the expression of GAA1 and PIGK and links them to PIGS.</text>
</comment>
<evidence type="ECO:0000256" key="7">
    <source>
        <dbReference type="ARBA" id="ARBA00093482"/>
    </source>
</evidence>
<dbReference type="InterPro" id="IPR001096">
    <property type="entry name" value="Peptidase_C13"/>
</dbReference>
<gene>
    <name evidence="8" type="ORF">CVLEPA_LOCUS4620</name>
</gene>
<comment type="similarity">
    <text evidence="2">Belongs to the peptidase C13 family.</text>
</comment>
<keyword evidence="4" id="KW-0337">GPI-anchor biosynthesis</keyword>
<evidence type="ECO:0000313" key="9">
    <source>
        <dbReference type="Proteomes" id="UP001642483"/>
    </source>
</evidence>
<evidence type="ECO:0000313" key="8">
    <source>
        <dbReference type="EMBL" id="CAK8674980.1"/>
    </source>
</evidence>
<evidence type="ECO:0000256" key="1">
    <source>
        <dbReference type="ARBA" id="ARBA00004687"/>
    </source>
</evidence>
<protein>
    <recommendedName>
        <fullName evidence="3">GPI-anchor transamidase</fullName>
    </recommendedName>
    <alternativeName>
        <fullName evidence="6">Phosphatidylinositol-glycan biosynthesis class K protein</fullName>
    </alternativeName>
</protein>
<proteinExistence type="inferred from homology"/>
<keyword evidence="9" id="KW-1185">Reference proteome</keyword>
<dbReference type="EMBL" id="CAWYQH010000013">
    <property type="protein sequence ID" value="CAK8674980.1"/>
    <property type="molecule type" value="Genomic_DNA"/>
</dbReference>
<organism evidence="8 9">
    <name type="scientific">Clavelina lepadiformis</name>
    <name type="common">Light-bulb sea squirt</name>
    <name type="synonym">Ascidia lepadiformis</name>
    <dbReference type="NCBI Taxonomy" id="159417"/>
    <lineage>
        <taxon>Eukaryota</taxon>
        <taxon>Metazoa</taxon>
        <taxon>Chordata</taxon>
        <taxon>Tunicata</taxon>
        <taxon>Ascidiacea</taxon>
        <taxon>Aplousobranchia</taxon>
        <taxon>Clavelinidae</taxon>
        <taxon>Clavelina</taxon>
    </lineage>
</organism>
<accession>A0ABP0F5J9</accession>
<dbReference type="Pfam" id="PF01650">
    <property type="entry name" value="Peptidase_C13"/>
    <property type="match status" value="1"/>
</dbReference>
<evidence type="ECO:0000256" key="6">
    <source>
        <dbReference type="ARBA" id="ARBA00029842"/>
    </source>
</evidence>
<keyword evidence="5" id="KW-0732">Signal</keyword>
<evidence type="ECO:0000256" key="4">
    <source>
        <dbReference type="ARBA" id="ARBA00022502"/>
    </source>
</evidence>
<dbReference type="InterPro" id="IPR028361">
    <property type="entry name" value="GPI_transamidase"/>
</dbReference>
<evidence type="ECO:0000256" key="2">
    <source>
        <dbReference type="ARBA" id="ARBA00009941"/>
    </source>
</evidence>
<dbReference type="Proteomes" id="UP001642483">
    <property type="component" value="Unassembled WGS sequence"/>
</dbReference>
<comment type="pathway">
    <text evidence="1">Glycolipid biosynthesis; glycosylphosphatidylinositol-anchor biosynthesis.</text>
</comment>
<dbReference type="Gene3D" id="3.40.50.1460">
    <property type="match status" value="1"/>
</dbReference>
<name>A0ABP0F5J9_CLALP</name>
<evidence type="ECO:0000256" key="5">
    <source>
        <dbReference type="ARBA" id="ARBA00022729"/>
    </source>
</evidence>
<dbReference type="PANTHER" id="PTHR48067">
    <property type="entry name" value="GPI-ANCHOR TRANSAMIDASE"/>
    <property type="match status" value="1"/>
</dbReference>
<comment type="caution">
    <text evidence="8">The sequence shown here is derived from an EMBL/GenBank/DDBJ whole genome shotgun (WGS) entry which is preliminary data.</text>
</comment>
<evidence type="ECO:0000256" key="3">
    <source>
        <dbReference type="ARBA" id="ARBA00019393"/>
    </source>
</evidence>
<sequence length="231" mass="26069">MTGHGGEDFLKFQDAEEISNVELADAFEQMWQKRRYHELLFIIDTCQAVSMYGKFYSPNVMSIASSQIGEDSLSHHVDPTIGVYIIDRYTYYLLEFLESTRPGSRKTMAQLFEICPRHQCISSTGVSTHLFRRRPDQTLVTDFFGSVRTVDTSDDFLHISPKSKALERSTDNVPLSRGHFSHVTQFLGDQLDQLKIPPQPDKTSLGSEIERAASAAFLLVVVMAIIKSLIG</sequence>